<dbReference type="Proteomes" id="UP000190341">
    <property type="component" value="Unassembled WGS sequence"/>
</dbReference>
<evidence type="ECO:0000256" key="1">
    <source>
        <dbReference type="SAM" id="MobiDB-lite"/>
    </source>
</evidence>
<evidence type="ECO:0000313" key="3">
    <source>
        <dbReference type="Proteomes" id="UP000190341"/>
    </source>
</evidence>
<protein>
    <submittedName>
        <fullName evidence="2">Uncharacterized protein</fullName>
    </submittedName>
</protein>
<name>A0A1T5LWS7_9GAMM</name>
<dbReference type="AlphaFoldDB" id="A0A1T5LWS7"/>
<reference evidence="2 3" key="1">
    <citation type="submission" date="2017-02" db="EMBL/GenBank/DDBJ databases">
        <authorList>
            <person name="Peterson S.W."/>
        </authorList>
    </citation>
    <scope>NUCLEOTIDE SEQUENCE [LARGE SCALE GENOMIC DNA]</scope>
    <source>
        <strain evidence="2 3">P15</strain>
    </source>
</reference>
<dbReference type="STRING" id="428993.SAMN06296058_3298"/>
<dbReference type="EMBL" id="FUZV01000002">
    <property type="protein sequence ID" value="SKC80421.1"/>
    <property type="molecule type" value="Genomic_DNA"/>
</dbReference>
<dbReference type="RefSeq" id="WP_079725785.1">
    <property type="nucleotide sequence ID" value="NZ_BMCL01000001.1"/>
</dbReference>
<dbReference type="OrthoDB" id="5966707at2"/>
<gene>
    <name evidence="2" type="ORF">SAMN06296058_3298</name>
</gene>
<keyword evidence="3" id="KW-1185">Reference proteome</keyword>
<sequence>MSNAIRFLESLAQDPAFARLSESQRQELLDQLDVAPAQRDALREGDAESLSRLLGGRARMMCLIIAPGDEPDSTTPPPDTDEPGEAPDGEPTGLPEPERAPD</sequence>
<proteinExistence type="predicted"/>
<accession>A0A1T5LWS7</accession>
<feature type="region of interest" description="Disordered" evidence="1">
    <location>
        <begin position="66"/>
        <end position="102"/>
    </location>
</feature>
<feature type="compositionally biased region" description="Acidic residues" evidence="1">
    <location>
        <begin position="79"/>
        <end position="88"/>
    </location>
</feature>
<organism evidence="2 3">
    <name type="scientific">Pseudoxanthomonas indica</name>
    <dbReference type="NCBI Taxonomy" id="428993"/>
    <lineage>
        <taxon>Bacteria</taxon>
        <taxon>Pseudomonadati</taxon>
        <taxon>Pseudomonadota</taxon>
        <taxon>Gammaproteobacteria</taxon>
        <taxon>Lysobacterales</taxon>
        <taxon>Lysobacteraceae</taxon>
        <taxon>Pseudoxanthomonas</taxon>
    </lineage>
</organism>
<evidence type="ECO:0000313" key="2">
    <source>
        <dbReference type="EMBL" id="SKC80421.1"/>
    </source>
</evidence>